<sequence length="195" mass="22474">MKIEPVILEADFVRLEPLSNTHKDELCEAIFDGELWKLHVTLVPHPQNIDVFLTNALEAYEIGDGITFATIDKETNKVVGSTRFMKSNTPNKRIEIGFTFLGKSWQRTRINTEAKLLMLSHAFENLKLNRVEFLTDYLNNRSRQAILRLGAKEEGILRNHMIMPDGRVRDSVLYSIIENEWPGVKQHLTWKLAQG</sequence>
<dbReference type="SUPFAM" id="SSF55729">
    <property type="entry name" value="Acyl-CoA N-acyltransferases (Nat)"/>
    <property type="match status" value="1"/>
</dbReference>
<keyword evidence="2" id="KW-0808">Transferase</keyword>
<feature type="domain" description="N-acetyltransferase" evidence="1">
    <location>
        <begin position="14"/>
        <end position="152"/>
    </location>
</feature>
<dbReference type="InterPro" id="IPR000182">
    <property type="entry name" value="GNAT_dom"/>
</dbReference>
<evidence type="ECO:0000313" key="2">
    <source>
        <dbReference type="EMBL" id="VAW48629.1"/>
    </source>
</evidence>
<dbReference type="GO" id="GO:0016747">
    <property type="term" value="F:acyltransferase activity, transferring groups other than amino-acyl groups"/>
    <property type="evidence" value="ECO:0007669"/>
    <property type="project" value="InterPro"/>
</dbReference>
<dbReference type="PANTHER" id="PTHR43610">
    <property type="entry name" value="BLL6696 PROTEIN"/>
    <property type="match status" value="1"/>
</dbReference>
<evidence type="ECO:0000259" key="1">
    <source>
        <dbReference type="Pfam" id="PF13302"/>
    </source>
</evidence>
<dbReference type="AlphaFoldDB" id="A0A3B0WGT4"/>
<protein>
    <submittedName>
        <fullName evidence="2">Acetyltransferase, GNAT family</fullName>
    </submittedName>
</protein>
<name>A0A3B0WGT4_9ZZZZ</name>
<organism evidence="2">
    <name type="scientific">hydrothermal vent metagenome</name>
    <dbReference type="NCBI Taxonomy" id="652676"/>
    <lineage>
        <taxon>unclassified sequences</taxon>
        <taxon>metagenomes</taxon>
        <taxon>ecological metagenomes</taxon>
    </lineage>
</organism>
<accession>A0A3B0WGT4</accession>
<gene>
    <name evidence="2" type="ORF">MNBD_GAMMA03-2056</name>
    <name evidence="3" type="ORF">MNBD_GAMMA18-1613</name>
</gene>
<dbReference type="Gene3D" id="3.40.630.30">
    <property type="match status" value="1"/>
</dbReference>
<dbReference type="EMBL" id="UOFC01000220">
    <property type="protein sequence ID" value="VAW48629.1"/>
    <property type="molecule type" value="Genomic_DNA"/>
</dbReference>
<proteinExistence type="predicted"/>
<evidence type="ECO:0000313" key="3">
    <source>
        <dbReference type="EMBL" id="VAW90187.1"/>
    </source>
</evidence>
<dbReference type="EMBL" id="UOFP01000314">
    <property type="protein sequence ID" value="VAW90187.1"/>
    <property type="molecule type" value="Genomic_DNA"/>
</dbReference>
<dbReference type="InterPro" id="IPR016181">
    <property type="entry name" value="Acyl_CoA_acyltransferase"/>
</dbReference>
<dbReference type="Pfam" id="PF13302">
    <property type="entry name" value="Acetyltransf_3"/>
    <property type="match status" value="1"/>
</dbReference>
<dbReference type="PANTHER" id="PTHR43610:SF1">
    <property type="entry name" value="N-ACETYLTRANSFERASE DOMAIN-CONTAINING PROTEIN"/>
    <property type="match status" value="1"/>
</dbReference>
<reference evidence="2" key="1">
    <citation type="submission" date="2018-06" db="EMBL/GenBank/DDBJ databases">
        <authorList>
            <person name="Zhirakovskaya E."/>
        </authorList>
    </citation>
    <scope>NUCLEOTIDE SEQUENCE</scope>
</reference>